<dbReference type="Pfam" id="PF00288">
    <property type="entry name" value="GHMP_kinases_N"/>
    <property type="match status" value="1"/>
</dbReference>
<name>A0A9Q7EXY4_9BACT</name>
<dbReference type="PANTHER" id="PTHR43527:SF2">
    <property type="entry name" value="4-DIPHOSPHOCYTIDYL-2-C-METHYL-D-ERYTHRITOL KINASE, CHLOROPLASTIC"/>
    <property type="match status" value="1"/>
</dbReference>
<comment type="similarity">
    <text evidence="1 9">Belongs to the GHMP kinase family. IspE subfamily.</text>
</comment>
<evidence type="ECO:0000256" key="5">
    <source>
        <dbReference type="ARBA" id="ARBA00022741"/>
    </source>
</evidence>
<keyword evidence="7 9" id="KW-0067">ATP-binding</keyword>
<evidence type="ECO:0000256" key="8">
    <source>
        <dbReference type="ARBA" id="ARBA00032554"/>
    </source>
</evidence>
<dbReference type="InterPro" id="IPR006204">
    <property type="entry name" value="GHMP_kinase_N_dom"/>
</dbReference>
<comment type="caution">
    <text evidence="9">Lacks conserved residue(s) required for the propagation of feature annotation.</text>
</comment>
<keyword evidence="9" id="KW-0414">Isoprene biosynthesis</keyword>
<evidence type="ECO:0000256" key="2">
    <source>
        <dbReference type="ARBA" id="ARBA00012052"/>
    </source>
</evidence>
<dbReference type="GO" id="GO:0019288">
    <property type="term" value="P:isopentenyl diphosphate biosynthetic process, methylerythritol 4-phosphate pathway"/>
    <property type="evidence" value="ECO:0007669"/>
    <property type="project" value="UniProtKB-UniRule"/>
</dbReference>
<dbReference type="InterPro" id="IPR013750">
    <property type="entry name" value="GHMP_kinase_C_dom"/>
</dbReference>
<dbReference type="Gene3D" id="3.30.230.10">
    <property type="match status" value="1"/>
</dbReference>
<dbReference type="Pfam" id="PF08544">
    <property type="entry name" value="GHMP_kinases_C"/>
    <property type="match status" value="1"/>
</dbReference>
<proteinExistence type="inferred from homology"/>
<keyword evidence="5 9" id="KW-0547">Nucleotide-binding</keyword>
<dbReference type="SUPFAM" id="SSF55060">
    <property type="entry name" value="GHMP Kinase, C-terminal domain"/>
    <property type="match status" value="1"/>
</dbReference>
<feature type="domain" description="GHMP kinase C-terminal" evidence="11">
    <location>
        <begin position="221"/>
        <end position="273"/>
    </location>
</feature>
<dbReference type="RefSeq" id="WP_274374215.1">
    <property type="nucleotide sequence ID" value="NZ_CP072943.1"/>
</dbReference>
<feature type="active site" evidence="9">
    <location>
        <position position="10"/>
    </location>
</feature>
<dbReference type="KEGG" id="aram:KAR29_03285"/>
<dbReference type="GO" id="GO:0050515">
    <property type="term" value="F:4-(cytidine 5'-diphospho)-2-C-methyl-D-erythritol kinase activity"/>
    <property type="evidence" value="ECO:0007669"/>
    <property type="project" value="UniProtKB-UniRule"/>
</dbReference>
<comment type="catalytic activity">
    <reaction evidence="9">
        <text>4-CDP-2-C-methyl-D-erythritol + ATP = 4-CDP-2-C-methyl-D-erythritol 2-phosphate + ADP + H(+)</text>
        <dbReference type="Rhea" id="RHEA:18437"/>
        <dbReference type="ChEBI" id="CHEBI:15378"/>
        <dbReference type="ChEBI" id="CHEBI:30616"/>
        <dbReference type="ChEBI" id="CHEBI:57823"/>
        <dbReference type="ChEBI" id="CHEBI:57919"/>
        <dbReference type="ChEBI" id="CHEBI:456216"/>
        <dbReference type="EC" id="2.7.1.148"/>
    </reaction>
</comment>
<dbReference type="Gene3D" id="3.30.70.890">
    <property type="entry name" value="GHMP kinase, C-terminal domain"/>
    <property type="match status" value="1"/>
</dbReference>
<evidence type="ECO:0000256" key="7">
    <source>
        <dbReference type="ARBA" id="ARBA00022840"/>
    </source>
</evidence>
<evidence type="ECO:0000259" key="10">
    <source>
        <dbReference type="Pfam" id="PF00288"/>
    </source>
</evidence>
<evidence type="ECO:0000256" key="9">
    <source>
        <dbReference type="HAMAP-Rule" id="MF_00061"/>
    </source>
</evidence>
<dbReference type="EMBL" id="CP072943">
    <property type="protein sequence ID" value="QTX32950.1"/>
    <property type="molecule type" value="Genomic_DNA"/>
</dbReference>
<dbReference type="HAMAP" id="MF_00061">
    <property type="entry name" value="IspE"/>
    <property type="match status" value="1"/>
</dbReference>
<dbReference type="InterPro" id="IPR020568">
    <property type="entry name" value="Ribosomal_Su5_D2-typ_SF"/>
</dbReference>
<feature type="active site" evidence="9">
    <location>
        <position position="132"/>
    </location>
</feature>
<dbReference type="InterPro" id="IPR004424">
    <property type="entry name" value="IspE"/>
</dbReference>
<evidence type="ECO:0000256" key="6">
    <source>
        <dbReference type="ARBA" id="ARBA00022777"/>
    </source>
</evidence>
<dbReference type="SUPFAM" id="SSF54211">
    <property type="entry name" value="Ribosomal protein S5 domain 2-like"/>
    <property type="match status" value="1"/>
</dbReference>
<evidence type="ECO:0000259" key="11">
    <source>
        <dbReference type="Pfam" id="PF08544"/>
    </source>
</evidence>
<dbReference type="Proteomes" id="UP000671879">
    <property type="component" value="Chromosome"/>
</dbReference>
<dbReference type="EC" id="2.7.1.148" evidence="2 9"/>
<organism evidence="12 13">
    <name type="scientific">Aminithiophilus ramosus</name>
    <dbReference type="NCBI Taxonomy" id="3029084"/>
    <lineage>
        <taxon>Bacteria</taxon>
        <taxon>Thermotogati</taxon>
        <taxon>Synergistota</taxon>
        <taxon>Synergistia</taxon>
        <taxon>Synergistales</taxon>
        <taxon>Aminithiophilaceae</taxon>
        <taxon>Aminithiophilus</taxon>
    </lineage>
</organism>
<gene>
    <name evidence="9" type="primary">ispE</name>
    <name evidence="12" type="ORF">KAR29_03285</name>
</gene>
<keyword evidence="4 9" id="KW-0808">Transferase</keyword>
<accession>A0A9Q7EXY4</accession>
<sequence>MNHVLYSPAKLNLTLRIGARRADGLHDLSSVFLRLPSVEALTITMDSENNVKDLLSVQTIELKGINLVTRASERLRALGWPLPFLRVSLWKQLPPGTGFGAGSGNGAAFLRWASALLGRSLPLELARELGADVPFLVSGLPLAFACGVGERLEGLKALNLSALLLVPRWSSPTARAFADLDRRREERGSSVSDPLFFRIEAETLVDDLRRGATVGLLPNDFTDLLAERHPEYGLFFAMAEKAGALAWGISGSGSGAFALAQGPTALLKLVASVSAEPWVTHLLVLE</sequence>
<evidence type="ECO:0000256" key="1">
    <source>
        <dbReference type="ARBA" id="ARBA00009684"/>
    </source>
</evidence>
<feature type="domain" description="GHMP kinase N-terminal" evidence="10">
    <location>
        <begin position="66"/>
        <end position="137"/>
    </location>
</feature>
<protein>
    <recommendedName>
        <fullName evidence="3 9">4-diphosphocytidyl-2-C-methyl-D-erythritol kinase</fullName>
        <shortName evidence="9">CMK</shortName>
        <ecNumber evidence="2 9">2.7.1.148</ecNumber>
    </recommendedName>
    <alternativeName>
        <fullName evidence="8 9">4-(cytidine-5'-diphospho)-2-C-methyl-D-erythritol kinase</fullName>
    </alternativeName>
</protein>
<evidence type="ECO:0000256" key="4">
    <source>
        <dbReference type="ARBA" id="ARBA00022679"/>
    </source>
</evidence>
<reference evidence="13" key="1">
    <citation type="submission" date="2021-04" db="EMBL/GenBank/DDBJ databases">
        <title>A novel Synergistetes isolate from a pyrite-forming mixed culture.</title>
        <authorList>
            <person name="Bunk B."/>
            <person name="Sproer C."/>
            <person name="Spring S."/>
            <person name="Pester M."/>
        </authorList>
    </citation>
    <scope>NUCLEOTIDE SEQUENCE [LARGE SCALE GENOMIC DNA]</scope>
    <source>
        <strain evidence="13">J.5.4.2-T.3.5.2</strain>
    </source>
</reference>
<dbReference type="AlphaFoldDB" id="A0A9Q7EXY4"/>
<evidence type="ECO:0000256" key="3">
    <source>
        <dbReference type="ARBA" id="ARBA00017473"/>
    </source>
</evidence>
<comment type="function">
    <text evidence="9">Catalyzes the phosphorylation of the position 2 hydroxy group of 4-diphosphocytidyl-2C-methyl-D-erythritol.</text>
</comment>
<keyword evidence="13" id="KW-1185">Reference proteome</keyword>
<keyword evidence="6 9" id="KW-0418">Kinase</keyword>
<dbReference type="PANTHER" id="PTHR43527">
    <property type="entry name" value="4-DIPHOSPHOCYTIDYL-2-C-METHYL-D-ERYTHRITOL KINASE, CHLOROPLASTIC"/>
    <property type="match status" value="1"/>
</dbReference>
<comment type="pathway">
    <text evidence="9">Isoprenoid biosynthesis; isopentenyl diphosphate biosynthesis via DXP pathway; isopentenyl diphosphate from 1-deoxy-D-xylulose 5-phosphate: step 3/6.</text>
</comment>
<dbReference type="InterPro" id="IPR014721">
    <property type="entry name" value="Ribsml_uS5_D2-typ_fold_subgr"/>
</dbReference>
<dbReference type="InterPro" id="IPR036554">
    <property type="entry name" value="GHMP_kinase_C_sf"/>
</dbReference>
<dbReference type="GO" id="GO:0005524">
    <property type="term" value="F:ATP binding"/>
    <property type="evidence" value="ECO:0007669"/>
    <property type="project" value="UniProtKB-UniRule"/>
</dbReference>
<evidence type="ECO:0000313" key="12">
    <source>
        <dbReference type="EMBL" id="QTX32950.1"/>
    </source>
</evidence>
<evidence type="ECO:0000313" key="13">
    <source>
        <dbReference type="Proteomes" id="UP000671879"/>
    </source>
</evidence>
<dbReference type="GO" id="GO:0016114">
    <property type="term" value="P:terpenoid biosynthetic process"/>
    <property type="evidence" value="ECO:0007669"/>
    <property type="project" value="InterPro"/>
</dbReference>